<feature type="compositionally biased region" description="Basic and acidic residues" evidence="1">
    <location>
        <begin position="7"/>
        <end position="26"/>
    </location>
</feature>
<reference evidence="2" key="1">
    <citation type="submission" date="2019-05" db="EMBL/GenBank/DDBJ databases">
        <title>The de novo reference genome and transcriptome assemblies of the wild tomato species Solanum chilense.</title>
        <authorList>
            <person name="Stam R."/>
            <person name="Nosenko T."/>
            <person name="Hoerger A.C."/>
            <person name="Stephan W."/>
            <person name="Seidel M.A."/>
            <person name="Kuhn J.M.M."/>
            <person name="Haberer G."/>
            <person name="Tellier A."/>
        </authorList>
    </citation>
    <scope>NUCLEOTIDE SEQUENCE</scope>
    <source>
        <tissue evidence="2">Mature leaves</tissue>
    </source>
</reference>
<feature type="non-terminal residue" evidence="2">
    <location>
        <position position="82"/>
    </location>
</feature>
<proteinExistence type="predicted"/>
<evidence type="ECO:0000313" key="2">
    <source>
        <dbReference type="EMBL" id="TMW81731.1"/>
    </source>
</evidence>
<evidence type="ECO:0000256" key="1">
    <source>
        <dbReference type="SAM" id="MobiDB-lite"/>
    </source>
</evidence>
<dbReference type="AlphaFoldDB" id="A0A6N2AKU7"/>
<feature type="region of interest" description="Disordered" evidence="1">
    <location>
        <begin position="1"/>
        <end position="38"/>
    </location>
</feature>
<gene>
    <name evidence="2" type="ORF">EJD97_008092</name>
</gene>
<protein>
    <submittedName>
        <fullName evidence="2">Uncharacterized protein</fullName>
    </submittedName>
</protein>
<sequence length="82" mass="9060">MPVVDETNARKEKQDIEKGEEQEIKQTPELNLRPHTGSKHLDFSLSNFPMLSAIPIKNGCESLRNSKLASLPADRGGALKTC</sequence>
<organism evidence="2">
    <name type="scientific">Solanum chilense</name>
    <name type="common">Tomato</name>
    <name type="synonym">Lycopersicon chilense</name>
    <dbReference type="NCBI Taxonomy" id="4083"/>
    <lineage>
        <taxon>Eukaryota</taxon>
        <taxon>Viridiplantae</taxon>
        <taxon>Streptophyta</taxon>
        <taxon>Embryophyta</taxon>
        <taxon>Tracheophyta</taxon>
        <taxon>Spermatophyta</taxon>
        <taxon>Magnoliopsida</taxon>
        <taxon>eudicotyledons</taxon>
        <taxon>Gunneridae</taxon>
        <taxon>Pentapetalae</taxon>
        <taxon>asterids</taxon>
        <taxon>lamiids</taxon>
        <taxon>Solanales</taxon>
        <taxon>Solanaceae</taxon>
        <taxon>Solanoideae</taxon>
        <taxon>Solaneae</taxon>
        <taxon>Solanum</taxon>
        <taxon>Solanum subgen. Lycopersicon</taxon>
    </lineage>
</organism>
<dbReference type="EMBL" id="RXGB01021883">
    <property type="protein sequence ID" value="TMW81731.1"/>
    <property type="molecule type" value="Genomic_DNA"/>
</dbReference>
<accession>A0A6N2AKU7</accession>
<comment type="caution">
    <text evidence="2">The sequence shown here is derived from an EMBL/GenBank/DDBJ whole genome shotgun (WGS) entry which is preliminary data.</text>
</comment>
<name>A0A6N2AKU7_SOLCI</name>